<dbReference type="InterPro" id="IPR011013">
    <property type="entry name" value="Gal_mutarotase_sf_dom"/>
</dbReference>
<feature type="active site" evidence="6">
    <location>
        <position position="266"/>
    </location>
</feature>
<feature type="active site" evidence="6">
    <location>
        <position position="159"/>
    </location>
</feature>
<name>A0A137P3Y8_CONC2</name>
<evidence type="ECO:0000256" key="3">
    <source>
        <dbReference type="ARBA" id="ARBA00012083"/>
    </source>
</evidence>
<dbReference type="PANTHER" id="PTHR11122:SF13">
    <property type="entry name" value="GLUCOSE-6-PHOSPHATE 1-EPIMERASE"/>
    <property type="match status" value="1"/>
</dbReference>
<evidence type="ECO:0000256" key="1">
    <source>
        <dbReference type="ARBA" id="ARBA00001096"/>
    </source>
</evidence>
<sequence>MVVKTEQQPNNTVVIETEGAQCIINLFGATVTNWSINNNEVLFLSKKAHLDGSKAVRGGIPLVFPQFGTVEPPNPAHKLPQHGFARLVNWKYTPTNSDNSASFEIDNETVKTQRPDLFELWSYKFKLIYTVTLTAKTLQTDLQIKNLDSEAILVTPLLHTYFNIGDITKAKVKGLQYLEFVDKVDLHDEPPKESRSEVDFPKEVDRVYIGGGQCDLEVIASDLAFKSITIKSNHLDDAVVWNPWTEKSNALKDMHSDGYKEFCCVELGQVSAPHELQHNEDITIGQVLTVNF</sequence>
<dbReference type="OMA" id="TQALHSY"/>
<dbReference type="EMBL" id="KQ964525">
    <property type="protein sequence ID" value="KXN69725.1"/>
    <property type="molecule type" value="Genomic_DNA"/>
</dbReference>
<dbReference type="GO" id="GO:0047938">
    <property type="term" value="F:glucose-6-phosphate 1-epimerase activity"/>
    <property type="evidence" value="ECO:0007669"/>
    <property type="project" value="UniProtKB-UniRule"/>
</dbReference>
<feature type="binding site" evidence="7">
    <location>
        <position position="57"/>
    </location>
    <ligand>
        <name>substrate</name>
    </ligand>
</feature>
<dbReference type="GO" id="GO:0005975">
    <property type="term" value="P:carbohydrate metabolic process"/>
    <property type="evidence" value="ECO:0007669"/>
    <property type="project" value="InterPro"/>
</dbReference>
<dbReference type="EC" id="5.1.3.15" evidence="3 5"/>
<dbReference type="GO" id="GO:0030246">
    <property type="term" value="F:carbohydrate binding"/>
    <property type="evidence" value="ECO:0007669"/>
    <property type="project" value="UniProtKB-UniRule"/>
</dbReference>
<dbReference type="AlphaFoldDB" id="A0A137P3Y8"/>
<evidence type="ECO:0000256" key="2">
    <source>
        <dbReference type="ARBA" id="ARBA00005866"/>
    </source>
</evidence>
<dbReference type="OrthoDB" id="1659429at2759"/>
<dbReference type="InterPro" id="IPR025532">
    <property type="entry name" value="G6P_1-epimerase"/>
</dbReference>
<feature type="binding site" evidence="7">
    <location>
        <position position="81"/>
    </location>
    <ligand>
        <name>substrate</name>
    </ligand>
</feature>
<feature type="binding site" evidence="7">
    <location>
        <position position="86"/>
    </location>
    <ligand>
        <name>substrate</name>
    </ligand>
</feature>
<dbReference type="PIRSF" id="PIRSF016020">
    <property type="entry name" value="PHexose_mutarotase"/>
    <property type="match status" value="1"/>
</dbReference>
<dbReference type="GO" id="GO:0005737">
    <property type="term" value="C:cytoplasm"/>
    <property type="evidence" value="ECO:0007669"/>
    <property type="project" value="TreeGrafter"/>
</dbReference>
<dbReference type="PANTHER" id="PTHR11122">
    <property type="entry name" value="APOSPORY-ASSOCIATED PROTEIN C-RELATED"/>
    <property type="match status" value="1"/>
</dbReference>
<gene>
    <name evidence="8" type="ORF">CONCODRAFT_7810</name>
</gene>
<comment type="catalytic activity">
    <reaction evidence="1">
        <text>alpha-D-glucose 6-phosphate = beta-D-glucose 6-phosphate</text>
        <dbReference type="Rhea" id="RHEA:16249"/>
        <dbReference type="ChEBI" id="CHEBI:58225"/>
        <dbReference type="ChEBI" id="CHEBI:58247"/>
        <dbReference type="EC" id="5.1.3.15"/>
    </reaction>
</comment>
<keyword evidence="4 5" id="KW-0413">Isomerase</keyword>
<dbReference type="InterPro" id="IPR014718">
    <property type="entry name" value="GH-type_carb-bd"/>
</dbReference>
<evidence type="ECO:0000313" key="8">
    <source>
        <dbReference type="EMBL" id="KXN69725.1"/>
    </source>
</evidence>
<accession>A0A137P3Y8</accession>
<comment type="function">
    <text evidence="5">Catalyzes the interconversion between the alpha and beta anomers from at least three hexose 6-phosphate sugars (Glc6P, Gal6P, and Man6P).</text>
</comment>
<evidence type="ECO:0000313" key="9">
    <source>
        <dbReference type="Proteomes" id="UP000070444"/>
    </source>
</evidence>
<dbReference type="InterPro" id="IPR008183">
    <property type="entry name" value="Aldose_1/G6P_1-epimerase"/>
</dbReference>
<dbReference type="Pfam" id="PF01263">
    <property type="entry name" value="Aldose_epim"/>
    <property type="match status" value="1"/>
</dbReference>
<reference evidence="8 9" key="1">
    <citation type="journal article" date="2015" name="Genome Biol. Evol.">
        <title>Phylogenomic analyses indicate that early fungi evolved digesting cell walls of algal ancestors of land plants.</title>
        <authorList>
            <person name="Chang Y."/>
            <person name="Wang S."/>
            <person name="Sekimoto S."/>
            <person name="Aerts A.L."/>
            <person name="Choi C."/>
            <person name="Clum A."/>
            <person name="LaButti K.M."/>
            <person name="Lindquist E.A."/>
            <person name="Yee Ngan C."/>
            <person name="Ohm R.A."/>
            <person name="Salamov A.A."/>
            <person name="Grigoriev I.V."/>
            <person name="Spatafora J.W."/>
            <person name="Berbee M.L."/>
        </authorList>
    </citation>
    <scope>NUCLEOTIDE SEQUENCE [LARGE SCALE GENOMIC DNA]</scope>
    <source>
        <strain evidence="8 9">NRRL 28638</strain>
    </source>
</reference>
<dbReference type="CDD" id="cd09020">
    <property type="entry name" value="D-hex-6-P-epi_like"/>
    <property type="match status" value="1"/>
</dbReference>
<evidence type="ECO:0000256" key="7">
    <source>
        <dbReference type="PIRSR" id="PIRSR016020-2"/>
    </source>
</evidence>
<evidence type="ECO:0000256" key="4">
    <source>
        <dbReference type="ARBA" id="ARBA00023235"/>
    </source>
</evidence>
<proteinExistence type="inferred from homology"/>
<comment type="similarity">
    <text evidence="2 5">Belongs to the glucose-6-phosphate 1-epimerase family.</text>
</comment>
<keyword evidence="9" id="KW-1185">Reference proteome</keyword>
<organism evidence="8 9">
    <name type="scientific">Conidiobolus coronatus (strain ATCC 28846 / CBS 209.66 / NRRL 28638)</name>
    <name type="common">Delacroixia coronata</name>
    <dbReference type="NCBI Taxonomy" id="796925"/>
    <lineage>
        <taxon>Eukaryota</taxon>
        <taxon>Fungi</taxon>
        <taxon>Fungi incertae sedis</taxon>
        <taxon>Zoopagomycota</taxon>
        <taxon>Entomophthoromycotina</taxon>
        <taxon>Entomophthoromycetes</taxon>
        <taxon>Entomophthorales</taxon>
        <taxon>Ancylistaceae</taxon>
        <taxon>Conidiobolus</taxon>
    </lineage>
</organism>
<dbReference type="STRING" id="796925.A0A137P3Y8"/>
<dbReference type="SUPFAM" id="SSF74650">
    <property type="entry name" value="Galactose mutarotase-like"/>
    <property type="match status" value="1"/>
</dbReference>
<protein>
    <recommendedName>
        <fullName evidence="3 5">Glucose-6-phosphate 1-epimerase</fullName>
        <ecNumber evidence="3 5">5.1.3.15</ecNumber>
    </recommendedName>
</protein>
<dbReference type="Proteomes" id="UP000070444">
    <property type="component" value="Unassembled WGS sequence"/>
</dbReference>
<evidence type="ECO:0000256" key="5">
    <source>
        <dbReference type="PIRNR" id="PIRNR016020"/>
    </source>
</evidence>
<evidence type="ECO:0000256" key="6">
    <source>
        <dbReference type="PIRSR" id="PIRSR016020-1"/>
    </source>
</evidence>
<dbReference type="Gene3D" id="2.70.98.10">
    <property type="match status" value="1"/>
</dbReference>